<dbReference type="GO" id="GO:0004674">
    <property type="term" value="F:protein serine/threonine kinase activity"/>
    <property type="evidence" value="ECO:0007669"/>
    <property type="project" value="InterPro"/>
</dbReference>
<dbReference type="PANTHER" id="PTHR13954">
    <property type="entry name" value="IRE1-RELATED"/>
    <property type="match status" value="1"/>
</dbReference>
<evidence type="ECO:0000313" key="3">
    <source>
        <dbReference type="Proteomes" id="UP001153620"/>
    </source>
</evidence>
<dbReference type="GO" id="GO:0070059">
    <property type="term" value="P:intrinsic apoptotic signaling pathway in response to endoplasmic reticulum stress"/>
    <property type="evidence" value="ECO:0007669"/>
    <property type="project" value="TreeGrafter"/>
</dbReference>
<dbReference type="InterPro" id="IPR045133">
    <property type="entry name" value="IRE1/2-like"/>
</dbReference>
<reference evidence="2" key="2">
    <citation type="submission" date="2022-10" db="EMBL/GenBank/DDBJ databases">
        <authorList>
            <consortium name="ENA_rothamsted_submissions"/>
            <consortium name="culmorum"/>
            <person name="King R."/>
        </authorList>
    </citation>
    <scope>NUCLEOTIDE SEQUENCE</scope>
</reference>
<organism evidence="2 3">
    <name type="scientific">Chironomus riparius</name>
    <dbReference type="NCBI Taxonomy" id="315576"/>
    <lineage>
        <taxon>Eukaryota</taxon>
        <taxon>Metazoa</taxon>
        <taxon>Ecdysozoa</taxon>
        <taxon>Arthropoda</taxon>
        <taxon>Hexapoda</taxon>
        <taxon>Insecta</taxon>
        <taxon>Pterygota</taxon>
        <taxon>Neoptera</taxon>
        <taxon>Endopterygota</taxon>
        <taxon>Diptera</taxon>
        <taxon>Nematocera</taxon>
        <taxon>Chironomoidea</taxon>
        <taxon>Chironomidae</taxon>
        <taxon>Chironominae</taxon>
        <taxon>Chironomus</taxon>
    </lineage>
</organism>
<dbReference type="SMART" id="SM00220">
    <property type="entry name" value="S_TKc"/>
    <property type="match status" value="1"/>
</dbReference>
<protein>
    <recommendedName>
        <fullName evidence="1">Protein kinase domain-containing protein</fullName>
    </recommendedName>
</protein>
<dbReference type="AlphaFoldDB" id="A0A9N9WVB8"/>
<feature type="domain" description="Protein kinase" evidence="1">
    <location>
        <begin position="54"/>
        <end position="309"/>
    </location>
</feature>
<sequence>MFYFLDNFPFLLTFMVIINDQLCIKKQKEKKCGFLHDKFVNNNLPLKFIIPPEAITIKNLIKKSNAEVYDGIYKKSAVALKRIPKMDFKLNELKSIINLKSTPGTGRKCKGCEQDECQNIIDFHGCFEIDEFVWIVMEKAKEDFKDFKFTNQEVKLQILFDTVKGLECLHANSISHLDIKPGNILVVERNKKLVGCLADFGESIDAIKKTYTRSKIRGTDGYIAPELEEAFKSDQKTRSNNKKRFILNYSKCDIYSLGMVIKKDYLNSIDKKESLDMNLMICEELVNYMTEKDPTSRPDVETVRKNPVFWDVTQKLKFLEHVHEYGDGHTTDPFMKKRIENMIRNRKNWVNSLKLDDKMTMEIEKYMKKKRKEQKGAEKSIFALVELILFILKEEAANCFPNTRQLLKATDAKIYLDFWYKNFEISFLYYYMQDVFKYNREFYSTEQLKRHFTAVKRIEADKDDKVYPILLYTPSTSTFIFPKYISPEIGEIITKVILGIKEGTTNPRALGRLVGNWSGLRSIEQ</sequence>
<dbReference type="Proteomes" id="UP001153620">
    <property type="component" value="Chromosome 4"/>
</dbReference>
<dbReference type="GO" id="GO:1990604">
    <property type="term" value="C:IRE1-TRAF2-ASK1 complex"/>
    <property type="evidence" value="ECO:0007669"/>
    <property type="project" value="TreeGrafter"/>
</dbReference>
<evidence type="ECO:0000259" key="1">
    <source>
        <dbReference type="PROSITE" id="PS50011"/>
    </source>
</evidence>
<name>A0A9N9WVB8_9DIPT</name>
<proteinExistence type="predicted"/>
<dbReference type="Pfam" id="PF00069">
    <property type="entry name" value="Pkinase"/>
    <property type="match status" value="1"/>
</dbReference>
<dbReference type="GO" id="GO:0005524">
    <property type="term" value="F:ATP binding"/>
    <property type="evidence" value="ECO:0007669"/>
    <property type="project" value="InterPro"/>
</dbReference>
<dbReference type="GO" id="GO:0036498">
    <property type="term" value="P:IRE1-mediated unfolded protein response"/>
    <property type="evidence" value="ECO:0007669"/>
    <property type="project" value="TreeGrafter"/>
</dbReference>
<dbReference type="PROSITE" id="PS50011">
    <property type="entry name" value="PROTEIN_KINASE_DOM"/>
    <property type="match status" value="1"/>
</dbReference>
<dbReference type="GO" id="GO:0004521">
    <property type="term" value="F:RNA endonuclease activity"/>
    <property type="evidence" value="ECO:0007669"/>
    <property type="project" value="InterPro"/>
</dbReference>
<dbReference type="InterPro" id="IPR011009">
    <property type="entry name" value="Kinase-like_dom_sf"/>
</dbReference>
<dbReference type="EMBL" id="OU895880">
    <property type="protein sequence ID" value="CAG9810666.1"/>
    <property type="molecule type" value="Genomic_DNA"/>
</dbReference>
<evidence type="ECO:0000313" key="2">
    <source>
        <dbReference type="EMBL" id="CAG9810666.1"/>
    </source>
</evidence>
<reference evidence="2" key="1">
    <citation type="submission" date="2022-01" db="EMBL/GenBank/DDBJ databases">
        <authorList>
            <person name="King R."/>
        </authorList>
    </citation>
    <scope>NUCLEOTIDE SEQUENCE</scope>
</reference>
<dbReference type="InterPro" id="IPR000719">
    <property type="entry name" value="Prot_kinase_dom"/>
</dbReference>
<dbReference type="PROSITE" id="PS00108">
    <property type="entry name" value="PROTEIN_KINASE_ST"/>
    <property type="match status" value="1"/>
</dbReference>
<dbReference type="Gene3D" id="1.10.510.10">
    <property type="entry name" value="Transferase(Phosphotransferase) domain 1"/>
    <property type="match status" value="1"/>
</dbReference>
<dbReference type="GO" id="GO:0051082">
    <property type="term" value="F:unfolded protein binding"/>
    <property type="evidence" value="ECO:0007669"/>
    <property type="project" value="TreeGrafter"/>
</dbReference>
<keyword evidence="3" id="KW-1185">Reference proteome</keyword>
<gene>
    <name evidence="2" type="ORF">CHIRRI_LOCUS13479</name>
</gene>
<dbReference type="SUPFAM" id="SSF56112">
    <property type="entry name" value="Protein kinase-like (PK-like)"/>
    <property type="match status" value="1"/>
</dbReference>
<dbReference type="InterPro" id="IPR008271">
    <property type="entry name" value="Ser/Thr_kinase_AS"/>
</dbReference>
<accession>A0A9N9WVB8</accession>
<dbReference type="CDD" id="cd00180">
    <property type="entry name" value="PKc"/>
    <property type="match status" value="1"/>
</dbReference>
<dbReference type="PANTHER" id="PTHR13954:SF6">
    <property type="entry name" value="NON-SPECIFIC SERINE_THREONINE PROTEIN KINASE"/>
    <property type="match status" value="1"/>
</dbReference>
<dbReference type="OrthoDB" id="909864at2759"/>